<proteinExistence type="predicted"/>
<dbReference type="InterPro" id="IPR008894">
    <property type="entry name" value="QdtA_cupin_dom"/>
</dbReference>
<evidence type="ECO:0000259" key="1">
    <source>
        <dbReference type="Pfam" id="PF05523"/>
    </source>
</evidence>
<protein>
    <submittedName>
        <fullName evidence="2">WxcM-like domain-containing protein</fullName>
    </submittedName>
</protein>
<accession>A0A1X0Y974</accession>
<gene>
    <name evidence="2" type="ORF">HV209_27175</name>
</gene>
<dbReference type="Proteomes" id="UP000622722">
    <property type="component" value="Unassembled WGS sequence"/>
</dbReference>
<evidence type="ECO:0000313" key="3">
    <source>
        <dbReference type="Proteomes" id="UP000622722"/>
    </source>
</evidence>
<dbReference type="EMBL" id="JABXPW010000017">
    <property type="protein sequence ID" value="MBA7722184.1"/>
    <property type="molecule type" value="Genomic_DNA"/>
</dbReference>
<dbReference type="SUPFAM" id="SSF51182">
    <property type="entry name" value="RmlC-like cupins"/>
    <property type="match status" value="1"/>
</dbReference>
<dbReference type="InterPro" id="IPR014710">
    <property type="entry name" value="RmlC-like_jellyroll"/>
</dbReference>
<reference evidence="2" key="1">
    <citation type="submission" date="2020-06" db="EMBL/GenBank/DDBJ databases">
        <title>REHAB project genomes.</title>
        <authorList>
            <person name="Shaw L.P."/>
        </authorList>
    </citation>
    <scope>NUCLEOTIDE SEQUENCE</scope>
    <source>
        <strain evidence="2">RHBSTW-00474</strain>
    </source>
</reference>
<organism evidence="2 3">
    <name type="scientific">Escherichia coli</name>
    <dbReference type="NCBI Taxonomy" id="562"/>
    <lineage>
        <taxon>Bacteria</taxon>
        <taxon>Pseudomonadati</taxon>
        <taxon>Pseudomonadota</taxon>
        <taxon>Gammaproteobacteria</taxon>
        <taxon>Enterobacterales</taxon>
        <taxon>Enterobacteriaceae</taxon>
        <taxon>Escherichia</taxon>
    </lineage>
</organism>
<sequence>MEIKIIPLQAHGDDRGSLVALEEENNIPFEIKRVYYMFNTKSNVRRGLHAHRKLKQVAIAVRGSCRFVLDDGKERVEILLDNPGQGLLIDSCIWREMYDFSEDCVLMVLADSHYDENDYIRDYETFYKLVNDNANTPFK</sequence>
<dbReference type="RefSeq" id="WP_001761975.1">
    <property type="nucleotide sequence ID" value="NZ_BFZD01000020.1"/>
</dbReference>
<dbReference type="AlphaFoldDB" id="A0A1X0Y974"/>
<dbReference type="Pfam" id="PF05523">
    <property type="entry name" value="FdtA"/>
    <property type="match status" value="1"/>
</dbReference>
<name>A0A1X0Y974_ECOLX</name>
<feature type="domain" description="Sugar 3,4-ketoisomerase QdtA cupin" evidence="1">
    <location>
        <begin position="1"/>
        <end position="130"/>
    </location>
</feature>
<comment type="caution">
    <text evidence="2">The sequence shown here is derived from an EMBL/GenBank/DDBJ whole genome shotgun (WGS) entry which is preliminary data.</text>
</comment>
<dbReference type="InterPro" id="IPR011051">
    <property type="entry name" value="RmlC_Cupin_sf"/>
</dbReference>
<dbReference type="Gene3D" id="2.60.120.10">
    <property type="entry name" value="Jelly Rolls"/>
    <property type="match status" value="1"/>
</dbReference>
<evidence type="ECO:0000313" key="2">
    <source>
        <dbReference type="EMBL" id="MBA7722184.1"/>
    </source>
</evidence>
<dbReference type="CDD" id="cd20292">
    <property type="entry name" value="cupin_QdtA-like"/>
    <property type="match status" value="1"/>
</dbReference>